<dbReference type="PANTHER" id="PTHR10250">
    <property type="entry name" value="MICROSOMAL GLUTATHIONE S-TRANSFERASE"/>
    <property type="match status" value="1"/>
</dbReference>
<keyword evidence="2" id="KW-0812">Transmembrane</keyword>
<protein>
    <submittedName>
        <fullName evidence="5">MAPEG family protein</fullName>
    </submittedName>
</protein>
<dbReference type="InterPro" id="IPR023352">
    <property type="entry name" value="MAPEG-like_dom_sf"/>
</dbReference>
<evidence type="ECO:0000256" key="3">
    <source>
        <dbReference type="ARBA" id="ARBA00022989"/>
    </source>
</evidence>
<dbReference type="GO" id="GO:0005635">
    <property type="term" value="C:nuclear envelope"/>
    <property type="evidence" value="ECO:0007669"/>
    <property type="project" value="TreeGrafter"/>
</dbReference>
<keyword evidence="6" id="KW-1185">Reference proteome</keyword>
<keyword evidence="4" id="KW-0472">Membrane</keyword>
<keyword evidence="3" id="KW-1133">Transmembrane helix</keyword>
<sequence length="168" mass="18352">MPLTLQVPDEYGQKQIPLKLRVANQIPSNSYVLLVAASTFFINTTHVLLTSKYRKASGLVYPAPYASNEQADKDPKAYQFNCAQRAHANFTENQPSFLGALLISGLRFPVASAVLGAGWTLSRILYAFGYTSGAGPKGRTRGSIGSFLFDTALKFTSTYTALAMIMNW</sequence>
<dbReference type="GO" id="GO:0004364">
    <property type="term" value="F:glutathione transferase activity"/>
    <property type="evidence" value="ECO:0007669"/>
    <property type="project" value="TreeGrafter"/>
</dbReference>
<gene>
    <name evidence="5" type="ORF">CCUS01_12090</name>
</gene>
<comment type="caution">
    <text evidence="5">The sequence shown here is derived from an EMBL/GenBank/DDBJ whole genome shotgun (WGS) entry which is preliminary data.</text>
</comment>
<reference evidence="5" key="1">
    <citation type="submission" date="2016-11" db="EMBL/GenBank/DDBJ databases">
        <title>The genome sequence of Colletotrichum cuscutae.</title>
        <authorList>
            <person name="Baroncelli R."/>
        </authorList>
    </citation>
    <scope>NUCLEOTIDE SEQUENCE</scope>
    <source>
        <strain evidence="5">IMI 304802</strain>
    </source>
</reference>
<dbReference type="Pfam" id="PF01124">
    <property type="entry name" value="MAPEG"/>
    <property type="match status" value="1"/>
</dbReference>
<dbReference type="PANTHER" id="PTHR10250:SF26">
    <property type="entry name" value="GLUTATHIONE S-TRANSFERASE 3, MITOCHONDRIAL"/>
    <property type="match status" value="1"/>
</dbReference>
<dbReference type="SUPFAM" id="SSF161084">
    <property type="entry name" value="MAPEG domain-like"/>
    <property type="match status" value="1"/>
</dbReference>
<accession>A0AAI9U1H7</accession>
<dbReference type="AlphaFoldDB" id="A0AAI9U1H7"/>
<evidence type="ECO:0000313" key="5">
    <source>
        <dbReference type="EMBL" id="KAK1448014.1"/>
    </source>
</evidence>
<comment type="subcellular location">
    <subcellularLocation>
        <location evidence="1">Membrane</location>
        <topology evidence="1">Multi-pass membrane protein</topology>
    </subcellularLocation>
</comment>
<organism evidence="5 6">
    <name type="scientific">Colletotrichum cuscutae</name>
    <dbReference type="NCBI Taxonomy" id="1209917"/>
    <lineage>
        <taxon>Eukaryota</taxon>
        <taxon>Fungi</taxon>
        <taxon>Dikarya</taxon>
        <taxon>Ascomycota</taxon>
        <taxon>Pezizomycotina</taxon>
        <taxon>Sordariomycetes</taxon>
        <taxon>Hypocreomycetidae</taxon>
        <taxon>Glomerellales</taxon>
        <taxon>Glomerellaceae</taxon>
        <taxon>Colletotrichum</taxon>
        <taxon>Colletotrichum acutatum species complex</taxon>
    </lineage>
</organism>
<dbReference type="InterPro" id="IPR050997">
    <property type="entry name" value="MAPEG"/>
</dbReference>
<dbReference type="GO" id="GO:0004602">
    <property type="term" value="F:glutathione peroxidase activity"/>
    <property type="evidence" value="ECO:0007669"/>
    <property type="project" value="TreeGrafter"/>
</dbReference>
<dbReference type="Proteomes" id="UP001239213">
    <property type="component" value="Unassembled WGS sequence"/>
</dbReference>
<evidence type="ECO:0000256" key="1">
    <source>
        <dbReference type="ARBA" id="ARBA00004141"/>
    </source>
</evidence>
<evidence type="ECO:0000256" key="4">
    <source>
        <dbReference type="ARBA" id="ARBA00023136"/>
    </source>
</evidence>
<dbReference type="InterPro" id="IPR001129">
    <property type="entry name" value="Membr-assoc_MAPEG"/>
</dbReference>
<dbReference type="EMBL" id="MPDP01000313">
    <property type="protein sequence ID" value="KAK1448014.1"/>
    <property type="molecule type" value="Genomic_DNA"/>
</dbReference>
<proteinExistence type="predicted"/>
<dbReference type="Gene3D" id="1.20.120.550">
    <property type="entry name" value="Membrane associated eicosanoid/glutathione metabolism-like domain"/>
    <property type="match status" value="1"/>
</dbReference>
<dbReference type="GO" id="GO:0005783">
    <property type="term" value="C:endoplasmic reticulum"/>
    <property type="evidence" value="ECO:0007669"/>
    <property type="project" value="TreeGrafter"/>
</dbReference>
<evidence type="ECO:0000256" key="2">
    <source>
        <dbReference type="ARBA" id="ARBA00022692"/>
    </source>
</evidence>
<name>A0AAI9U1H7_9PEZI</name>
<evidence type="ECO:0000313" key="6">
    <source>
        <dbReference type="Proteomes" id="UP001239213"/>
    </source>
</evidence>
<dbReference type="GO" id="GO:0016020">
    <property type="term" value="C:membrane"/>
    <property type="evidence" value="ECO:0007669"/>
    <property type="project" value="UniProtKB-SubCell"/>
</dbReference>